<evidence type="ECO:0000256" key="5">
    <source>
        <dbReference type="ARBA" id="ARBA00042797"/>
    </source>
</evidence>
<protein>
    <recommendedName>
        <fullName evidence="4">Propionyl-CoA carboxylase beta chain, mitochondrial</fullName>
        <ecNumber evidence="2">6.4.1.3</ecNumber>
    </recommendedName>
    <alternativeName>
        <fullName evidence="5">Propanoyl-CoA:carbon dioxide ligase subunit beta</fullName>
    </alternativeName>
</protein>
<dbReference type="InterPro" id="IPR034733">
    <property type="entry name" value="AcCoA_carboxyl_beta"/>
</dbReference>
<dbReference type="InterPro" id="IPR029045">
    <property type="entry name" value="ClpP/crotonase-like_dom_sf"/>
</dbReference>
<evidence type="ECO:0000259" key="9">
    <source>
        <dbReference type="PROSITE" id="PS50989"/>
    </source>
</evidence>
<dbReference type="Pfam" id="PF01039">
    <property type="entry name" value="Carboxyl_trans"/>
    <property type="match status" value="1"/>
</dbReference>
<sequence>MNTPMGAQNGTLHLTSDGGNLTGKLAGPQGEMDITDGTIDGDNLSWKASITSPMAMTLEFSAVVSGDEINGNVKLGAFGDATFTGTQEIRELRAREALAFEMGGTEKVARQHEFNKLTIRERIDVISDAESFHEIGTLAGVGEYDDQGELKKFTPSNFVFGTADIDGRPVVLSGDDFTVRGGSADASIAGKRLRAEGLAVELRLPHIRLVDGMGGGGSVKTIEMAGRTYIPEVRGWETVVTQLGVAPSVSLALGSVAGIGAARVATSHYSVIVRDSAQMMIAGPALVDWASLGDVTKEELGSYKIHTRNGAIDDEAASEAEAFAMARRFLSYLPSSVDELPPLTECDDDPERTDDKLLDIVPKDPRKVYKMHDVLESVCDSGSFFEIGRKWGRSLITGLARLNGIPVAIFAENPRVYGGAWTADASRKLIRFCDLASTFHLPLIHLEDCPGFLIGKQSEEEATIRHGSAALAALGQSNVPFCCIVIRKAFGVAGAANHKPGSHHFRAAWPSGDWGSLPIEGGIEVAYKAELAEAADYDAHLAKIKDRLNRLRSPYRSAEFFEIEEIIDPRQTRSYLCRWAKLARAASRPQAPNFWYRP</sequence>
<dbReference type="InterPro" id="IPR011763">
    <property type="entry name" value="COA_CT_C"/>
</dbReference>
<dbReference type="InterPro" id="IPR011762">
    <property type="entry name" value="COA_CT_N"/>
</dbReference>
<dbReference type="GO" id="GO:0004658">
    <property type="term" value="F:propionyl-CoA carboxylase activity"/>
    <property type="evidence" value="ECO:0007669"/>
    <property type="project" value="UniProtKB-EC"/>
</dbReference>
<comment type="pathway">
    <text evidence="1">Metabolic intermediate metabolism; propanoyl-CoA degradation; succinyl-CoA from propanoyl-CoA: step 1/3.</text>
</comment>
<dbReference type="SUPFAM" id="SSF52096">
    <property type="entry name" value="ClpP/crotonase"/>
    <property type="match status" value="2"/>
</dbReference>
<feature type="domain" description="CoA carboxyltransferase C-terminal" evidence="9">
    <location>
        <begin position="349"/>
        <end position="588"/>
    </location>
</feature>
<comment type="catalytic activity">
    <reaction evidence="7">
        <text>propanoyl-CoA + hydrogencarbonate + ATP = (S)-methylmalonyl-CoA + ADP + phosphate + H(+)</text>
        <dbReference type="Rhea" id="RHEA:23720"/>
        <dbReference type="ChEBI" id="CHEBI:15378"/>
        <dbReference type="ChEBI" id="CHEBI:17544"/>
        <dbReference type="ChEBI" id="CHEBI:30616"/>
        <dbReference type="ChEBI" id="CHEBI:43474"/>
        <dbReference type="ChEBI" id="CHEBI:57327"/>
        <dbReference type="ChEBI" id="CHEBI:57392"/>
        <dbReference type="ChEBI" id="CHEBI:456216"/>
        <dbReference type="EC" id="6.4.1.3"/>
    </reaction>
    <physiologicalReaction direction="left-to-right" evidence="7">
        <dbReference type="Rhea" id="RHEA:23721"/>
    </physiologicalReaction>
</comment>
<comment type="caution">
    <text evidence="10">The sequence shown here is derived from an EMBL/GenBank/DDBJ whole genome shotgun (WGS) entry which is preliminary data.</text>
</comment>
<evidence type="ECO:0000313" key="11">
    <source>
        <dbReference type="Proteomes" id="UP000601435"/>
    </source>
</evidence>
<dbReference type="EMBL" id="CAJNJA010049029">
    <property type="protein sequence ID" value="CAE7835001.1"/>
    <property type="molecule type" value="Genomic_DNA"/>
</dbReference>
<comment type="subunit">
    <text evidence="3">The holoenzyme is a dodecamer composed of 6 PCCA/alpha subunits and 6 PCCB/beta subunits.</text>
</comment>
<dbReference type="EC" id="6.4.1.3" evidence="2"/>
<evidence type="ECO:0000256" key="4">
    <source>
        <dbReference type="ARBA" id="ARBA00041138"/>
    </source>
</evidence>
<dbReference type="PROSITE" id="PS50989">
    <property type="entry name" value="COA_CT_CTER"/>
    <property type="match status" value="1"/>
</dbReference>
<accession>A0A812ZPY6</accession>
<evidence type="ECO:0000256" key="3">
    <source>
        <dbReference type="ARBA" id="ARBA00038567"/>
    </source>
</evidence>
<dbReference type="Gene3D" id="3.90.226.10">
    <property type="entry name" value="2-enoyl-CoA Hydratase, Chain A, domain 1"/>
    <property type="match status" value="2"/>
</dbReference>
<dbReference type="PANTHER" id="PTHR43842:SF2">
    <property type="entry name" value="PROPIONYL-COA CARBOXYLASE BETA CHAIN, MITOCHONDRIAL"/>
    <property type="match status" value="1"/>
</dbReference>
<evidence type="ECO:0000256" key="6">
    <source>
        <dbReference type="ARBA" id="ARBA00048208"/>
    </source>
</evidence>
<dbReference type="InterPro" id="IPR051047">
    <property type="entry name" value="AccD/PCCB"/>
</dbReference>
<evidence type="ECO:0000259" key="8">
    <source>
        <dbReference type="PROSITE" id="PS50980"/>
    </source>
</evidence>
<evidence type="ECO:0000313" key="10">
    <source>
        <dbReference type="EMBL" id="CAE7835001.1"/>
    </source>
</evidence>
<gene>
    <name evidence="10" type="primary">pccB</name>
    <name evidence="10" type="ORF">SNEC2469_LOCUS25048</name>
</gene>
<organism evidence="10 11">
    <name type="scientific">Symbiodinium necroappetens</name>
    <dbReference type="NCBI Taxonomy" id="1628268"/>
    <lineage>
        <taxon>Eukaryota</taxon>
        <taxon>Sar</taxon>
        <taxon>Alveolata</taxon>
        <taxon>Dinophyceae</taxon>
        <taxon>Suessiales</taxon>
        <taxon>Symbiodiniaceae</taxon>
        <taxon>Symbiodinium</taxon>
    </lineage>
</organism>
<evidence type="ECO:0000256" key="2">
    <source>
        <dbReference type="ARBA" id="ARBA00013050"/>
    </source>
</evidence>
<reference evidence="10" key="1">
    <citation type="submission" date="2021-02" db="EMBL/GenBank/DDBJ databases">
        <authorList>
            <person name="Dougan E. K."/>
            <person name="Rhodes N."/>
            <person name="Thang M."/>
            <person name="Chan C."/>
        </authorList>
    </citation>
    <scope>NUCLEOTIDE SEQUENCE</scope>
</reference>
<feature type="domain" description="CoA carboxyltransferase N-terminal" evidence="8">
    <location>
        <begin position="82"/>
        <end position="345"/>
    </location>
</feature>
<dbReference type="PANTHER" id="PTHR43842">
    <property type="entry name" value="PROPIONYL-COA CARBOXYLASE BETA CHAIN"/>
    <property type="match status" value="1"/>
</dbReference>
<comment type="catalytic activity">
    <reaction evidence="6">
        <text>butanoyl-CoA + hydrogencarbonate + ATP = (2S)-ethylmalonyl-CoA + ADP + phosphate + H(+)</text>
        <dbReference type="Rhea" id="RHEA:59520"/>
        <dbReference type="ChEBI" id="CHEBI:15378"/>
        <dbReference type="ChEBI" id="CHEBI:17544"/>
        <dbReference type="ChEBI" id="CHEBI:30616"/>
        <dbReference type="ChEBI" id="CHEBI:43474"/>
        <dbReference type="ChEBI" id="CHEBI:57371"/>
        <dbReference type="ChEBI" id="CHEBI:60909"/>
        <dbReference type="ChEBI" id="CHEBI:456216"/>
    </reaction>
    <physiologicalReaction direction="left-to-right" evidence="6">
        <dbReference type="Rhea" id="RHEA:59521"/>
    </physiologicalReaction>
</comment>
<proteinExistence type="predicted"/>
<dbReference type="AlphaFoldDB" id="A0A812ZPY6"/>
<dbReference type="PROSITE" id="PS50980">
    <property type="entry name" value="COA_CT_NTER"/>
    <property type="match status" value="1"/>
</dbReference>
<evidence type="ECO:0000256" key="1">
    <source>
        <dbReference type="ARBA" id="ARBA00005060"/>
    </source>
</evidence>
<evidence type="ECO:0000256" key="7">
    <source>
        <dbReference type="ARBA" id="ARBA00049495"/>
    </source>
</evidence>
<name>A0A812ZPY6_9DINO</name>
<keyword evidence="11" id="KW-1185">Reference proteome</keyword>
<dbReference type="Proteomes" id="UP000601435">
    <property type="component" value="Unassembled WGS sequence"/>
</dbReference>
<dbReference type="OrthoDB" id="297864at2759"/>